<protein>
    <submittedName>
        <fullName evidence="1">Uncharacterized protein</fullName>
    </submittedName>
</protein>
<reference evidence="1" key="2">
    <citation type="journal article" date="2015" name="Data Brief">
        <title>Shoot transcriptome of the giant reed, Arundo donax.</title>
        <authorList>
            <person name="Barrero R.A."/>
            <person name="Guerrero F.D."/>
            <person name="Moolhuijzen P."/>
            <person name="Goolsby J.A."/>
            <person name="Tidwell J."/>
            <person name="Bellgard S.E."/>
            <person name="Bellgard M.I."/>
        </authorList>
    </citation>
    <scope>NUCLEOTIDE SEQUENCE</scope>
    <source>
        <tissue evidence="1">Shoot tissue taken approximately 20 cm above the soil surface</tissue>
    </source>
</reference>
<organism evidence="1">
    <name type="scientific">Arundo donax</name>
    <name type="common">Giant reed</name>
    <name type="synonym">Donax arundinaceus</name>
    <dbReference type="NCBI Taxonomy" id="35708"/>
    <lineage>
        <taxon>Eukaryota</taxon>
        <taxon>Viridiplantae</taxon>
        <taxon>Streptophyta</taxon>
        <taxon>Embryophyta</taxon>
        <taxon>Tracheophyta</taxon>
        <taxon>Spermatophyta</taxon>
        <taxon>Magnoliopsida</taxon>
        <taxon>Liliopsida</taxon>
        <taxon>Poales</taxon>
        <taxon>Poaceae</taxon>
        <taxon>PACMAD clade</taxon>
        <taxon>Arundinoideae</taxon>
        <taxon>Arundineae</taxon>
        <taxon>Arundo</taxon>
    </lineage>
</organism>
<dbReference type="EMBL" id="GBRH01247373">
    <property type="protein sequence ID" value="JAD50522.1"/>
    <property type="molecule type" value="Transcribed_RNA"/>
</dbReference>
<sequence length="48" mass="5349">MFSNISAVPCYVLVPTWFSTGLLQNVSLAGDCRINQSYCEKSNLDYAE</sequence>
<proteinExistence type="predicted"/>
<reference evidence="1" key="1">
    <citation type="submission" date="2014-09" db="EMBL/GenBank/DDBJ databases">
        <authorList>
            <person name="Magalhaes I.L.F."/>
            <person name="Oliveira U."/>
            <person name="Santos F.R."/>
            <person name="Vidigal T.H.D.A."/>
            <person name="Brescovit A.D."/>
            <person name="Santos A.J."/>
        </authorList>
    </citation>
    <scope>NUCLEOTIDE SEQUENCE</scope>
    <source>
        <tissue evidence="1">Shoot tissue taken approximately 20 cm above the soil surface</tissue>
    </source>
</reference>
<name>A0A0A9ATW0_ARUDO</name>
<dbReference type="AlphaFoldDB" id="A0A0A9ATW0"/>
<accession>A0A0A9ATW0</accession>
<evidence type="ECO:0000313" key="1">
    <source>
        <dbReference type="EMBL" id="JAD50522.1"/>
    </source>
</evidence>